<comment type="caution">
    <text evidence="2">The sequence shown here is derived from an EMBL/GenBank/DDBJ whole genome shotgun (WGS) entry which is preliminary data.</text>
</comment>
<dbReference type="Proteomes" id="UP000593577">
    <property type="component" value="Unassembled WGS sequence"/>
</dbReference>
<keyword evidence="1" id="KW-0812">Transmembrane</keyword>
<proteinExistence type="predicted"/>
<name>A0A7J8XJ61_GOSAI</name>
<organism evidence="2 3">
    <name type="scientific">Gossypium aridum</name>
    <name type="common">American cotton</name>
    <name type="synonym">Erioxylum aridum</name>
    <dbReference type="NCBI Taxonomy" id="34290"/>
    <lineage>
        <taxon>Eukaryota</taxon>
        <taxon>Viridiplantae</taxon>
        <taxon>Streptophyta</taxon>
        <taxon>Embryophyta</taxon>
        <taxon>Tracheophyta</taxon>
        <taxon>Spermatophyta</taxon>
        <taxon>Magnoliopsida</taxon>
        <taxon>eudicotyledons</taxon>
        <taxon>Gunneridae</taxon>
        <taxon>Pentapetalae</taxon>
        <taxon>rosids</taxon>
        <taxon>malvids</taxon>
        <taxon>Malvales</taxon>
        <taxon>Malvaceae</taxon>
        <taxon>Malvoideae</taxon>
        <taxon>Gossypium</taxon>
    </lineage>
</organism>
<feature type="transmembrane region" description="Helical" evidence="1">
    <location>
        <begin position="21"/>
        <end position="44"/>
    </location>
</feature>
<reference evidence="2 3" key="1">
    <citation type="journal article" date="2019" name="Genome Biol. Evol.">
        <title>Insights into the evolution of the New World diploid cottons (Gossypium, subgenus Houzingenia) based on genome sequencing.</title>
        <authorList>
            <person name="Grover C.E."/>
            <person name="Arick M.A. 2nd"/>
            <person name="Thrash A."/>
            <person name="Conover J.L."/>
            <person name="Sanders W.S."/>
            <person name="Peterson D.G."/>
            <person name="Frelichowski J.E."/>
            <person name="Scheffler J.A."/>
            <person name="Scheffler B.E."/>
            <person name="Wendel J.F."/>
        </authorList>
    </citation>
    <scope>NUCLEOTIDE SEQUENCE [LARGE SCALE GENOMIC DNA]</scope>
    <source>
        <strain evidence="2">185</strain>
        <tissue evidence="2">Leaf</tissue>
    </source>
</reference>
<gene>
    <name evidence="2" type="ORF">Goari_014491</name>
</gene>
<keyword evidence="3" id="KW-1185">Reference proteome</keyword>
<evidence type="ECO:0008006" key="4">
    <source>
        <dbReference type="Google" id="ProtNLM"/>
    </source>
</evidence>
<accession>A0A7J8XJ61</accession>
<evidence type="ECO:0000313" key="2">
    <source>
        <dbReference type="EMBL" id="MBA0686924.1"/>
    </source>
</evidence>
<keyword evidence="1" id="KW-0472">Membrane</keyword>
<keyword evidence="1" id="KW-1133">Transmembrane helix</keyword>
<dbReference type="EMBL" id="JABFAA010000007">
    <property type="protein sequence ID" value="MBA0686924.1"/>
    <property type="molecule type" value="Genomic_DNA"/>
</dbReference>
<sequence>MIVSNSRGEILASKQTLHREIASLFAAEGYACLQALLLGTHLGIYQLP</sequence>
<evidence type="ECO:0000313" key="3">
    <source>
        <dbReference type="Proteomes" id="UP000593577"/>
    </source>
</evidence>
<protein>
    <recommendedName>
        <fullName evidence="4">RNase H type-1 domain-containing protein</fullName>
    </recommendedName>
</protein>
<evidence type="ECO:0000256" key="1">
    <source>
        <dbReference type="SAM" id="Phobius"/>
    </source>
</evidence>
<dbReference type="AlphaFoldDB" id="A0A7J8XJ61"/>